<evidence type="ECO:0000256" key="8">
    <source>
        <dbReference type="ARBA" id="ARBA00023136"/>
    </source>
</evidence>
<comment type="similarity">
    <text evidence="3">Belongs to the TRAM family.</text>
</comment>
<protein>
    <recommendedName>
        <fullName evidence="13">TLC domain-containing protein</fullName>
    </recommendedName>
</protein>
<feature type="domain" description="TLC" evidence="13">
    <location>
        <begin position="646"/>
        <end position="858"/>
    </location>
</feature>
<feature type="compositionally biased region" description="Low complexity" evidence="11">
    <location>
        <begin position="433"/>
        <end position="450"/>
    </location>
</feature>
<dbReference type="SMART" id="SM00724">
    <property type="entry name" value="TLC"/>
    <property type="match status" value="1"/>
</dbReference>
<evidence type="ECO:0000256" key="2">
    <source>
        <dbReference type="ARBA" id="ARBA00004141"/>
    </source>
</evidence>
<evidence type="ECO:0000256" key="12">
    <source>
        <dbReference type="SAM" id="Phobius"/>
    </source>
</evidence>
<dbReference type="Gene3D" id="1.10.10.1450">
    <property type="match status" value="1"/>
</dbReference>
<dbReference type="Proteomes" id="UP001142055">
    <property type="component" value="Chromosome 1"/>
</dbReference>
<dbReference type="SUPFAM" id="SSF46689">
    <property type="entry name" value="Homeodomain-like"/>
    <property type="match status" value="1"/>
</dbReference>
<dbReference type="GO" id="GO:0006616">
    <property type="term" value="P:SRP-dependent cotranslational protein targeting to membrane, translocation"/>
    <property type="evidence" value="ECO:0007669"/>
    <property type="project" value="InterPro"/>
</dbReference>
<sequence>MHDKIPCAANMENATKECQSLFKRLICYHCFRENKYAKATATYLNKTYGKNFITEGAVQKWFKLFKDKDEELNFNDLCQLSYTIKKKRTTKPVPADPPPLDDDMEAAVNGRIDYDHYNDVVTESIDNQRRVQEIKVKAKKSVSNLSKTTSEDNESESENKTTNLGRSEKRKLILRCYKAKYTVGETNRYLNSIHGKGFINKTSVYTWYRRFEQKDFKLGDKNRSGRPQKVNEAKGQEITQYVESNPTVNLRQIAAQFKLSTGTLSRLLPKLGIQYVVDRWIKTDQLRPEVSDDELRKFKDLNPNAKVKDVAEHFMISRIVIAQRLRKLGFDIPKWPKKKRISKILDKSSPNSDAIAENMVIVNQNSVEETDIDQNRISHPSPIDPIPSTTQTVSTPGGETMIITLQTHAIPMQTDSVQAHQIQIQQMQQQQLQQQQSHQQAQLRTQSQSQPHDLAMNQAQSHPQSTNLIQHQQQQQQQQQISTSNVVSNSLLPAVLRRKPNPIQLTQTMNLKNDVPRNLIVQTTPSSTSMALKRATRSTKSPPIFSHEFVIQNHADIVSCIAMLIVIGLLFQFTAPLTTIFVALQHNATEPIATPTGTIIYYSTGPRDFAIIFFYFLISIIIHAVIQEYVLDRINRKLHLSKTKNYQFNESGQQLTFFLASLLWAGEIIRREGYLFPISRIWSNYPTGHIEMSYILKFYFIIQISYWLHTFPELYLQKVKREEINTRILHSTFYLAFITIGYVLNFTRITLILSVLHYAAEALFHVARLLEYANKAKLGRLTFRAWNILFPIARLSSFSLSFLTFWYGLPSVSTVDSTQLGNYNTPLIRLTLLCSISVLQACLMWDYINFHLRERREKAEEAARKKKNQAAKAAAAAKKLSDEVDELPEADQEVAVASTPSSSKKSSRTKLKQK</sequence>
<evidence type="ECO:0000313" key="14">
    <source>
        <dbReference type="EMBL" id="KAJ6223522.1"/>
    </source>
</evidence>
<evidence type="ECO:0000256" key="4">
    <source>
        <dbReference type="ARBA" id="ARBA00022448"/>
    </source>
</evidence>
<evidence type="ECO:0000256" key="11">
    <source>
        <dbReference type="SAM" id="MobiDB-lite"/>
    </source>
</evidence>
<proteinExistence type="inferred from homology"/>
<dbReference type="PANTHER" id="PTHR12371:SF11">
    <property type="entry name" value="TRANSLOCATING CHAIN-ASSOCIATED MEMBRANE PROTEIN"/>
    <property type="match status" value="1"/>
</dbReference>
<dbReference type="PANTHER" id="PTHR12371">
    <property type="entry name" value="TRANSLOCATION ASSOCIATED MEMBRANE PROTEIN"/>
    <property type="match status" value="1"/>
</dbReference>
<dbReference type="InterPro" id="IPR006634">
    <property type="entry name" value="TLC-dom"/>
</dbReference>
<feature type="transmembrane region" description="Helical" evidence="12">
    <location>
        <begin position="690"/>
        <end position="708"/>
    </location>
</feature>
<dbReference type="AlphaFoldDB" id="A0A9Q0MDC6"/>
<dbReference type="PROSITE" id="PS50922">
    <property type="entry name" value="TLC"/>
    <property type="match status" value="1"/>
</dbReference>
<accession>A0A9Q0MDC6</accession>
<feature type="transmembrane region" description="Helical" evidence="12">
    <location>
        <begin position="728"/>
        <end position="747"/>
    </location>
</feature>
<dbReference type="GO" id="GO:0005634">
    <property type="term" value="C:nucleus"/>
    <property type="evidence" value="ECO:0007669"/>
    <property type="project" value="UniProtKB-SubCell"/>
</dbReference>
<dbReference type="EMBL" id="JAPWDV010000001">
    <property type="protein sequence ID" value="KAJ6223522.1"/>
    <property type="molecule type" value="Genomic_DNA"/>
</dbReference>
<dbReference type="Pfam" id="PF13565">
    <property type="entry name" value="HTH_32"/>
    <property type="match status" value="1"/>
</dbReference>
<feature type="transmembrane region" description="Helical" evidence="12">
    <location>
        <begin position="785"/>
        <end position="807"/>
    </location>
</feature>
<feature type="compositionally biased region" description="Basic residues" evidence="11">
    <location>
        <begin position="905"/>
        <end position="914"/>
    </location>
</feature>
<feature type="compositionally biased region" description="Polar residues" evidence="11">
    <location>
        <begin position="457"/>
        <end position="469"/>
    </location>
</feature>
<feature type="transmembrane region" description="Helical" evidence="12">
    <location>
        <begin position="561"/>
        <end position="584"/>
    </location>
</feature>
<reference evidence="14" key="1">
    <citation type="submission" date="2022-12" db="EMBL/GenBank/DDBJ databases">
        <title>Genome assemblies of Blomia tropicalis.</title>
        <authorList>
            <person name="Cui Y."/>
        </authorList>
    </citation>
    <scope>NUCLEOTIDE SEQUENCE</scope>
    <source>
        <tissue evidence="14">Adult mites</tissue>
    </source>
</reference>
<dbReference type="GO" id="GO:0005789">
    <property type="term" value="C:endoplasmic reticulum membrane"/>
    <property type="evidence" value="ECO:0007669"/>
    <property type="project" value="TreeGrafter"/>
</dbReference>
<evidence type="ECO:0000256" key="10">
    <source>
        <dbReference type="SAM" id="Coils"/>
    </source>
</evidence>
<keyword evidence="10" id="KW-0175">Coiled coil</keyword>
<feature type="transmembrane region" description="Helical" evidence="12">
    <location>
        <begin position="609"/>
        <end position="631"/>
    </location>
</feature>
<dbReference type="InterPro" id="IPR009057">
    <property type="entry name" value="Homeodomain-like_sf"/>
</dbReference>
<dbReference type="InterPro" id="IPR016447">
    <property type="entry name" value="Translocation_assoc_membrane"/>
</dbReference>
<organism evidence="14 15">
    <name type="scientific">Blomia tropicalis</name>
    <name type="common">Mite</name>
    <dbReference type="NCBI Taxonomy" id="40697"/>
    <lineage>
        <taxon>Eukaryota</taxon>
        <taxon>Metazoa</taxon>
        <taxon>Ecdysozoa</taxon>
        <taxon>Arthropoda</taxon>
        <taxon>Chelicerata</taxon>
        <taxon>Arachnida</taxon>
        <taxon>Acari</taxon>
        <taxon>Acariformes</taxon>
        <taxon>Sarcoptiformes</taxon>
        <taxon>Astigmata</taxon>
        <taxon>Glycyphagoidea</taxon>
        <taxon>Echimyopodidae</taxon>
        <taxon>Blomia</taxon>
    </lineage>
</organism>
<keyword evidence="7 12" id="KW-1133">Transmembrane helix</keyword>
<feature type="region of interest" description="Disordered" evidence="11">
    <location>
        <begin position="375"/>
        <end position="396"/>
    </location>
</feature>
<evidence type="ECO:0000259" key="13">
    <source>
        <dbReference type="PROSITE" id="PS50922"/>
    </source>
</evidence>
<evidence type="ECO:0000256" key="1">
    <source>
        <dbReference type="ARBA" id="ARBA00004123"/>
    </source>
</evidence>
<keyword evidence="4" id="KW-0813">Transport</keyword>
<evidence type="ECO:0000313" key="15">
    <source>
        <dbReference type="Proteomes" id="UP001142055"/>
    </source>
</evidence>
<keyword evidence="6" id="KW-0653">Protein transport</keyword>
<feature type="coiled-coil region" evidence="10">
    <location>
        <begin position="849"/>
        <end position="883"/>
    </location>
</feature>
<feature type="region of interest" description="Disordered" evidence="11">
    <location>
        <begin position="891"/>
        <end position="914"/>
    </location>
</feature>
<keyword evidence="5 9" id="KW-0812">Transmembrane</keyword>
<dbReference type="GO" id="GO:0045048">
    <property type="term" value="P:protein insertion into ER membrane"/>
    <property type="evidence" value="ECO:0007669"/>
    <property type="project" value="TreeGrafter"/>
</dbReference>
<name>A0A9Q0MDC6_BLOTA</name>
<evidence type="ECO:0000256" key="3">
    <source>
        <dbReference type="ARBA" id="ARBA00005999"/>
    </source>
</evidence>
<keyword evidence="15" id="KW-1185">Reference proteome</keyword>
<feature type="region of interest" description="Disordered" evidence="11">
    <location>
        <begin position="136"/>
        <end position="165"/>
    </location>
</feature>
<feature type="region of interest" description="Disordered" evidence="11">
    <location>
        <begin position="433"/>
        <end position="482"/>
    </location>
</feature>
<evidence type="ECO:0000256" key="7">
    <source>
        <dbReference type="ARBA" id="ARBA00022989"/>
    </source>
</evidence>
<dbReference type="Pfam" id="PF03798">
    <property type="entry name" value="TRAM_LAG1_CLN8"/>
    <property type="match status" value="1"/>
</dbReference>
<evidence type="ECO:0000256" key="9">
    <source>
        <dbReference type="PROSITE-ProRule" id="PRU00205"/>
    </source>
</evidence>
<keyword evidence="8 9" id="KW-0472">Membrane</keyword>
<evidence type="ECO:0000256" key="6">
    <source>
        <dbReference type="ARBA" id="ARBA00022927"/>
    </source>
</evidence>
<feature type="transmembrane region" description="Helical" evidence="12">
    <location>
        <begin position="827"/>
        <end position="848"/>
    </location>
</feature>
<gene>
    <name evidence="14" type="ORF">RDWZM_002067</name>
</gene>
<comment type="caution">
    <text evidence="14">The sequence shown here is derived from an EMBL/GenBank/DDBJ whole genome shotgun (WGS) entry which is preliminary data.</text>
</comment>
<feature type="compositionally biased region" description="Low complexity" evidence="11">
    <location>
        <begin position="470"/>
        <end position="480"/>
    </location>
</feature>
<comment type="subcellular location">
    <subcellularLocation>
        <location evidence="2">Membrane</location>
        <topology evidence="2">Multi-pass membrane protein</topology>
    </subcellularLocation>
    <subcellularLocation>
        <location evidence="1">Nucleus</location>
    </subcellularLocation>
</comment>
<evidence type="ECO:0000256" key="5">
    <source>
        <dbReference type="ARBA" id="ARBA00022692"/>
    </source>
</evidence>